<dbReference type="InterPro" id="IPR006054">
    <property type="entry name" value="DnaQ"/>
</dbReference>
<dbReference type="Pfam" id="PF00929">
    <property type="entry name" value="RNase_T"/>
    <property type="match status" value="1"/>
</dbReference>
<dbReference type="SMART" id="SM00465">
    <property type="entry name" value="GIYc"/>
    <property type="match status" value="1"/>
</dbReference>
<accession>A0A0F9UZ34</accession>
<dbReference type="GO" id="GO:0045004">
    <property type="term" value="P:DNA replication proofreading"/>
    <property type="evidence" value="ECO:0007669"/>
    <property type="project" value="TreeGrafter"/>
</dbReference>
<dbReference type="CDD" id="cd10434">
    <property type="entry name" value="GIY-YIG_UvrC_Cho"/>
    <property type="match status" value="1"/>
</dbReference>
<evidence type="ECO:0000313" key="2">
    <source>
        <dbReference type="EMBL" id="KKN66491.1"/>
    </source>
</evidence>
<dbReference type="GO" id="GO:0008408">
    <property type="term" value="F:3'-5' exonuclease activity"/>
    <property type="evidence" value="ECO:0007669"/>
    <property type="project" value="TreeGrafter"/>
</dbReference>
<dbReference type="InterPro" id="IPR035901">
    <property type="entry name" value="GIY-YIG_endonuc_sf"/>
</dbReference>
<dbReference type="EMBL" id="LAZR01000499">
    <property type="protein sequence ID" value="KKN66491.1"/>
    <property type="molecule type" value="Genomic_DNA"/>
</dbReference>
<dbReference type="GO" id="GO:0003887">
    <property type="term" value="F:DNA-directed DNA polymerase activity"/>
    <property type="evidence" value="ECO:0007669"/>
    <property type="project" value="InterPro"/>
</dbReference>
<dbReference type="InterPro" id="IPR036397">
    <property type="entry name" value="RNaseH_sf"/>
</dbReference>
<dbReference type="AlphaFoldDB" id="A0A0F9UZ34"/>
<organism evidence="2">
    <name type="scientific">marine sediment metagenome</name>
    <dbReference type="NCBI Taxonomy" id="412755"/>
    <lineage>
        <taxon>unclassified sequences</taxon>
        <taxon>metagenomes</taxon>
        <taxon>ecological metagenomes</taxon>
    </lineage>
</organism>
<dbReference type="PROSITE" id="PS50164">
    <property type="entry name" value="GIY_YIG"/>
    <property type="match status" value="1"/>
</dbReference>
<dbReference type="NCBIfam" id="TIGR00573">
    <property type="entry name" value="dnaq"/>
    <property type="match status" value="1"/>
</dbReference>
<name>A0A0F9UZ34_9ZZZZ</name>
<dbReference type="Pfam" id="PF01541">
    <property type="entry name" value="GIY-YIG"/>
    <property type="match status" value="1"/>
</dbReference>
<dbReference type="InterPro" id="IPR000305">
    <property type="entry name" value="GIY-YIG_endonuc"/>
</dbReference>
<dbReference type="SUPFAM" id="SSF53098">
    <property type="entry name" value="Ribonuclease H-like"/>
    <property type="match status" value="1"/>
</dbReference>
<dbReference type="Gene3D" id="3.40.1440.10">
    <property type="entry name" value="GIY-YIG endonuclease"/>
    <property type="match status" value="1"/>
</dbReference>
<comment type="caution">
    <text evidence="2">The sequence shown here is derived from an EMBL/GenBank/DDBJ whole genome shotgun (WGS) entry which is preliminary data.</text>
</comment>
<evidence type="ECO:0000259" key="1">
    <source>
        <dbReference type="PROSITE" id="PS50164"/>
    </source>
</evidence>
<dbReference type="PANTHER" id="PTHR30231:SF37">
    <property type="entry name" value="EXODEOXYRIBONUCLEASE 10"/>
    <property type="match status" value="1"/>
</dbReference>
<dbReference type="GO" id="GO:0006289">
    <property type="term" value="P:nucleotide-excision repair"/>
    <property type="evidence" value="ECO:0007669"/>
    <property type="project" value="InterPro"/>
</dbReference>
<reference evidence="2" key="1">
    <citation type="journal article" date="2015" name="Nature">
        <title>Complex archaea that bridge the gap between prokaryotes and eukaryotes.</title>
        <authorList>
            <person name="Spang A."/>
            <person name="Saw J.H."/>
            <person name="Jorgensen S.L."/>
            <person name="Zaremba-Niedzwiedzka K."/>
            <person name="Martijn J."/>
            <person name="Lind A.E."/>
            <person name="van Eijk R."/>
            <person name="Schleper C."/>
            <person name="Guy L."/>
            <person name="Ettema T.J."/>
        </authorList>
    </citation>
    <scope>NUCLEOTIDE SEQUENCE</scope>
</reference>
<gene>
    <name evidence="2" type="ORF">LCGC14_0470960</name>
</gene>
<protein>
    <recommendedName>
        <fullName evidence="1">GIY-YIG domain-containing protein</fullName>
    </recommendedName>
</protein>
<proteinExistence type="predicted"/>
<dbReference type="PANTHER" id="PTHR30231">
    <property type="entry name" value="DNA POLYMERASE III SUBUNIT EPSILON"/>
    <property type="match status" value="1"/>
</dbReference>
<dbReference type="Gene3D" id="3.30.420.10">
    <property type="entry name" value="Ribonuclease H-like superfamily/Ribonuclease H"/>
    <property type="match status" value="1"/>
</dbReference>
<dbReference type="FunFam" id="3.30.420.10:FF:000045">
    <property type="entry name" value="3'-5' exonuclease DinG"/>
    <property type="match status" value="1"/>
</dbReference>
<dbReference type="GO" id="GO:0003677">
    <property type="term" value="F:DNA binding"/>
    <property type="evidence" value="ECO:0007669"/>
    <property type="project" value="InterPro"/>
</dbReference>
<dbReference type="CDD" id="cd06127">
    <property type="entry name" value="DEDDh"/>
    <property type="match status" value="1"/>
</dbReference>
<dbReference type="InterPro" id="IPR047296">
    <property type="entry name" value="GIY-YIG_UvrC_Cho"/>
</dbReference>
<dbReference type="InterPro" id="IPR013520">
    <property type="entry name" value="Ribonucl_H"/>
</dbReference>
<dbReference type="SUPFAM" id="SSF82771">
    <property type="entry name" value="GIY-YIG endonuclease"/>
    <property type="match status" value="1"/>
</dbReference>
<dbReference type="InterPro" id="IPR012337">
    <property type="entry name" value="RNaseH-like_sf"/>
</dbReference>
<dbReference type="GO" id="GO:0005829">
    <property type="term" value="C:cytosol"/>
    <property type="evidence" value="ECO:0007669"/>
    <property type="project" value="TreeGrafter"/>
</dbReference>
<feature type="domain" description="GIY-YIG" evidence="1">
    <location>
        <begin position="199"/>
        <end position="277"/>
    </location>
</feature>
<sequence>MLPIIVYLDLETTGATPLRDRITEIALVRFENGIETARWQTLVNPERSIPAFIQKLTGITDEMVESAPTFSDVANQLLVFLDGAVMAAHNVRFDHGFLKSEYKRLGQTLRQRLLCTVKLSRKLYPQHKGHSLDAIMHRHQLTTDMRHRAMNDVELMIGFVGSAQNELGLERLIEAAKDLSKQASLPTHIDSHLMDEIPQVPGVYIFFGDNDFPIYIGKSVKLRDRVMSHFSGDHASSKEMNISQQIKRIEWIETPGELGALLLESRMVKEKQPIYNRRLRRQRQLYTWQVMQDPENQPQIKLINASEIEPSLLGDLYGTYRSKRQALETLRDIADQHNLCLKLLGLESGKGRCFAFQLKKCKGACEGIEPREIHYLRLKQALSAHKLKAWPYEGKLGVKETSLSSGKTAIHIIDQWCHIETVYNELDYTEALSHKDIFAFDYDTYKLLLKALDSNKYELIKLKN</sequence>
<dbReference type="SMART" id="SM00479">
    <property type="entry name" value="EXOIII"/>
    <property type="match status" value="1"/>
</dbReference>